<keyword evidence="7" id="KW-1185">Reference proteome</keyword>
<dbReference type="AlphaFoldDB" id="A0A099FGG0"/>
<dbReference type="PANTHER" id="PTHR30537">
    <property type="entry name" value="HTH-TYPE TRANSCRIPTIONAL REGULATOR"/>
    <property type="match status" value="1"/>
</dbReference>
<proteinExistence type="inferred from homology"/>
<dbReference type="GO" id="GO:0006351">
    <property type="term" value="P:DNA-templated transcription"/>
    <property type="evidence" value="ECO:0007669"/>
    <property type="project" value="TreeGrafter"/>
</dbReference>
<dbReference type="InterPro" id="IPR036390">
    <property type="entry name" value="WH_DNA-bd_sf"/>
</dbReference>
<name>A0A099FGG0_9RHOB</name>
<keyword evidence="4" id="KW-0804">Transcription</keyword>
<dbReference type="STRING" id="690417.IC63_00320"/>
<dbReference type="RefSeq" id="WP_036715864.1">
    <property type="nucleotide sequence ID" value="NZ_JRKS01000001.1"/>
</dbReference>
<dbReference type="Proteomes" id="UP000029917">
    <property type="component" value="Unassembled WGS sequence"/>
</dbReference>
<evidence type="ECO:0000313" key="7">
    <source>
        <dbReference type="Proteomes" id="UP000029917"/>
    </source>
</evidence>
<comment type="caution">
    <text evidence="6">The sequence shown here is derived from an EMBL/GenBank/DDBJ whole genome shotgun (WGS) entry which is preliminary data.</text>
</comment>
<sequence length="295" mass="31671">MTSTPPLNALRVFETVVRAGSFSAAADELCVTQSAISHQIHALEAWFGAKLFDREGRRPLPLPHAVDLAASLSVALADIRAACRRARESGMSQPLVIAAIPSVAVCWLIPRLARFRAVHPEIDLRIIYAVHGQSIDFQDVHLAFVFSRGVPELPGVAATRFLPGISAPVCSPQLAARLGDAPTPAEIVALGLLHDSDLSGWRAWFDRAGLGDREVPPGTVFEDFNLMRAAALSGQGVALCPEAMIRPDLEAGHLVRLSGIQVLEDCGYYILSGARADRAGTDARDFLDWALGERG</sequence>
<dbReference type="GO" id="GO:0043565">
    <property type="term" value="F:sequence-specific DNA binding"/>
    <property type="evidence" value="ECO:0007669"/>
    <property type="project" value="TreeGrafter"/>
</dbReference>
<accession>A0A099FGG0</accession>
<keyword evidence="2" id="KW-0805">Transcription regulation</keyword>
<reference evidence="6 7" key="2">
    <citation type="submission" date="2014-10" db="EMBL/GenBank/DDBJ databases">
        <title>Paracoccus sanguinis sp. nov., isolated from clinical specimens of New York State patients.</title>
        <authorList>
            <person name="Mingle L.A."/>
            <person name="Cole J.A."/>
            <person name="Lapierre P."/>
            <person name="Musser K.A."/>
        </authorList>
    </citation>
    <scope>NUCLEOTIDE SEQUENCE [LARGE SCALE GENOMIC DNA]</scope>
    <source>
        <strain evidence="6 7">HAMBI 3106</strain>
    </source>
</reference>
<dbReference type="InterPro" id="IPR005119">
    <property type="entry name" value="LysR_subst-bd"/>
</dbReference>
<comment type="similarity">
    <text evidence="1">Belongs to the LysR transcriptional regulatory family.</text>
</comment>
<dbReference type="PANTHER" id="PTHR30537:SF79">
    <property type="entry name" value="TRANSCRIPTIONAL REGULATOR-RELATED"/>
    <property type="match status" value="1"/>
</dbReference>
<dbReference type="Pfam" id="PF00126">
    <property type="entry name" value="HTH_1"/>
    <property type="match status" value="1"/>
</dbReference>
<dbReference type="CDD" id="cd08432">
    <property type="entry name" value="PBP2_GcdR_TrpI_HvrB_AmpR_like"/>
    <property type="match status" value="1"/>
</dbReference>
<evidence type="ECO:0000256" key="3">
    <source>
        <dbReference type="ARBA" id="ARBA00023125"/>
    </source>
</evidence>
<reference evidence="6 7" key="1">
    <citation type="submission" date="2014-09" db="EMBL/GenBank/DDBJ databases">
        <authorList>
            <person name="McGinnis J.M."/>
            <person name="Wolfgang W.J."/>
        </authorList>
    </citation>
    <scope>NUCLEOTIDE SEQUENCE [LARGE SCALE GENOMIC DNA]</scope>
    <source>
        <strain evidence="6 7">HAMBI 3106</strain>
    </source>
</reference>
<organism evidence="6 7">
    <name type="scientific">Paracoccus sphaerophysae</name>
    <dbReference type="NCBI Taxonomy" id="690417"/>
    <lineage>
        <taxon>Bacteria</taxon>
        <taxon>Pseudomonadati</taxon>
        <taxon>Pseudomonadota</taxon>
        <taxon>Alphaproteobacteria</taxon>
        <taxon>Rhodobacterales</taxon>
        <taxon>Paracoccaceae</taxon>
        <taxon>Paracoccus</taxon>
    </lineage>
</organism>
<dbReference type="PROSITE" id="PS50931">
    <property type="entry name" value="HTH_LYSR"/>
    <property type="match status" value="1"/>
</dbReference>
<evidence type="ECO:0000256" key="4">
    <source>
        <dbReference type="ARBA" id="ARBA00023163"/>
    </source>
</evidence>
<dbReference type="Pfam" id="PF03466">
    <property type="entry name" value="LysR_substrate"/>
    <property type="match status" value="1"/>
</dbReference>
<dbReference type="InterPro" id="IPR000847">
    <property type="entry name" value="LysR_HTH_N"/>
</dbReference>
<dbReference type="SUPFAM" id="SSF53850">
    <property type="entry name" value="Periplasmic binding protein-like II"/>
    <property type="match status" value="1"/>
</dbReference>
<feature type="domain" description="HTH lysR-type" evidence="5">
    <location>
        <begin position="5"/>
        <end position="62"/>
    </location>
</feature>
<evidence type="ECO:0000256" key="2">
    <source>
        <dbReference type="ARBA" id="ARBA00023015"/>
    </source>
</evidence>
<dbReference type="InterPro" id="IPR058163">
    <property type="entry name" value="LysR-type_TF_proteobact-type"/>
</dbReference>
<dbReference type="SUPFAM" id="SSF46785">
    <property type="entry name" value="Winged helix' DNA-binding domain"/>
    <property type="match status" value="1"/>
</dbReference>
<dbReference type="GO" id="GO:0003700">
    <property type="term" value="F:DNA-binding transcription factor activity"/>
    <property type="evidence" value="ECO:0007669"/>
    <property type="project" value="InterPro"/>
</dbReference>
<keyword evidence="3" id="KW-0238">DNA-binding</keyword>
<dbReference type="InterPro" id="IPR036388">
    <property type="entry name" value="WH-like_DNA-bd_sf"/>
</dbReference>
<dbReference type="Gene3D" id="1.10.10.10">
    <property type="entry name" value="Winged helix-like DNA-binding domain superfamily/Winged helix DNA-binding domain"/>
    <property type="match status" value="1"/>
</dbReference>
<dbReference type="PRINTS" id="PR00039">
    <property type="entry name" value="HTHLYSR"/>
</dbReference>
<evidence type="ECO:0000313" key="6">
    <source>
        <dbReference type="EMBL" id="KGJ09634.1"/>
    </source>
</evidence>
<dbReference type="Gene3D" id="3.40.190.10">
    <property type="entry name" value="Periplasmic binding protein-like II"/>
    <property type="match status" value="2"/>
</dbReference>
<evidence type="ECO:0000259" key="5">
    <source>
        <dbReference type="PROSITE" id="PS50931"/>
    </source>
</evidence>
<dbReference type="OrthoDB" id="9813056at2"/>
<dbReference type="EMBL" id="JRKS01000001">
    <property type="protein sequence ID" value="KGJ09634.1"/>
    <property type="molecule type" value="Genomic_DNA"/>
</dbReference>
<gene>
    <name evidence="6" type="ORF">IC63_00320</name>
</gene>
<evidence type="ECO:0000256" key="1">
    <source>
        <dbReference type="ARBA" id="ARBA00009437"/>
    </source>
</evidence>
<protein>
    <submittedName>
        <fullName evidence="6">LysR family transcriptional regulator</fullName>
    </submittedName>
</protein>